<reference evidence="4" key="2">
    <citation type="journal article" date="2022" name="Microbiol. Resour. Announc.">
        <title>Metagenome Sequencing to Explore Phylogenomics of Terrestrial Cyanobacteria.</title>
        <authorList>
            <person name="Ward R.D."/>
            <person name="Stajich J.E."/>
            <person name="Johansen J.R."/>
            <person name="Huntemann M."/>
            <person name="Clum A."/>
            <person name="Foster B."/>
            <person name="Foster B."/>
            <person name="Roux S."/>
            <person name="Palaniappan K."/>
            <person name="Varghese N."/>
            <person name="Mukherjee S."/>
            <person name="Reddy T.B.K."/>
            <person name="Daum C."/>
            <person name="Copeland A."/>
            <person name="Chen I.A."/>
            <person name="Ivanova N.N."/>
            <person name="Kyrpides N.C."/>
            <person name="Shapiro N."/>
            <person name="Eloe-Fadrosh E.A."/>
            <person name="Pietrasiak N."/>
        </authorList>
    </citation>
    <scope>NUCLEOTIDE SEQUENCE</scope>
    <source>
        <strain evidence="4">UHER 2000/2452</strain>
    </source>
</reference>
<protein>
    <submittedName>
        <fullName evidence="4">Tetratricopeptide repeat protein</fullName>
    </submittedName>
</protein>
<dbReference type="PROSITE" id="PS50005">
    <property type="entry name" value="TPR"/>
    <property type="match status" value="1"/>
</dbReference>
<proteinExistence type="predicted"/>
<dbReference type="SMART" id="SM00028">
    <property type="entry name" value="TPR"/>
    <property type="match status" value="2"/>
</dbReference>
<keyword evidence="1" id="KW-0677">Repeat</keyword>
<dbReference type="PANTHER" id="PTHR44943">
    <property type="entry name" value="CELLULOSE SYNTHASE OPERON PROTEIN C"/>
    <property type="match status" value="1"/>
</dbReference>
<dbReference type="AlphaFoldDB" id="A0A951QCB0"/>
<evidence type="ECO:0000313" key="5">
    <source>
        <dbReference type="Proteomes" id="UP000757435"/>
    </source>
</evidence>
<comment type="caution">
    <text evidence="4">The sequence shown here is derived from an EMBL/GenBank/DDBJ whole genome shotgun (WGS) entry which is preliminary data.</text>
</comment>
<dbReference type="Proteomes" id="UP000757435">
    <property type="component" value="Unassembled WGS sequence"/>
</dbReference>
<evidence type="ECO:0000256" key="2">
    <source>
        <dbReference type="ARBA" id="ARBA00022803"/>
    </source>
</evidence>
<sequence length="234" mass="26138">MNFYTVATASPDPVTQQTNLEEQARGYELILQQEPNNQTALAGLLNIRLRQGRFEATITPLEKLVELNPNRVEYGILLAQMRQQFGNVEGSVQAYRDVLAIRPLEIRALSGLIYLMVQQNRSGEAISLLQDTLQNAGTLDTQNTGTLNTCQSRTDIIAVQMLLGSIHAKQGQFNEAIAVYNQVIESDRQDFRPVLGKALVLQQQERIKEAKALFAVAASLAPEQFRDQINQLSR</sequence>
<evidence type="ECO:0000256" key="1">
    <source>
        <dbReference type="ARBA" id="ARBA00022737"/>
    </source>
</evidence>
<organism evidence="4 5">
    <name type="scientific">Drouetiella hepatica Uher 2000/2452</name>
    <dbReference type="NCBI Taxonomy" id="904376"/>
    <lineage>
        <taxon>Bacteria</taxon>
        <taxon>Bacillati</taxon>
        <taxon>Cyanobacteriota</taxon>
        <taxon>Cyanophyceae</taxon>
        <taxon>Oculatellales</taxon>
        <taxon>Oculatellaceae</taxon>
        <taxon>Drouetiella</taxon>
    </lineage>
</organism>
<evidence type="ECO:0000256" key="3">
    <source>
        <dbReference type="PROSITE-ProRule" id="PRU00339"/>
    </source>
</evidence>
<feature type="repeat" description="TPR" evidence="3">
    <location>
        <begin position="157"/>
        <end position="190"/>
    </location>
</feature>
<dbReference type="SUPFAM" id="SSF48452">
    <property type="entry name" value="TPR-like"/>
    <property type="match status" value="1"/>
</dbReference>
<dbReference type="EMBL" id="JAHHHD010000015">
    <property type="protein sequence ID" value="MBW4659830.1"/>
    <property type="molecule type" value="Genomic_DNA"/>
</dbReference>
<reference evidence="4" key="1">
    <citation type="submission" date="2021-05" db="EMBL/GenBank/DDBJ databases">
        <authorList>
            <person name="Pietrasiak N."/>
            <person name="Ward R."/>
            <person name="Stajich J.E."/>
            <person name="Kurbessoian T."/>
        </authorList>
    </citation>
    <scope>NUCLEOTIDE SEQUENCE</scope>
    <source>
        <strain evidence="4">UHER 2000/2452</strain>
    </source>
</reference>
<accession>A0A951QCB0</accession>
<dbReference type="Pfam" id="PF14559">
    <property type="entry name" value="TPR_19"/>
    <property type="match status" value="1"/>
</dbReference>
<evidence type="ECO:0000313" key="4">
    <source>
        <dbReference type="EMBL" id="MBW4659830.1"/>
    </source>
</evidence>
<dbReference type="InterPro" id="IPR011990">
    <property type="entry name" value="TPR-like_helical_dom_sf"/>
</dbReference>
<keyword evidence="2 3" id="KW-0802">TPR repeat</keyword>
<dbReference type="InterPro" id="IPR019734">
    <property type="entry name" value="TPR_rpt"/>
</dbReference>
<dbReference type="Gene3D" id="1.25.40.10">
    <property type="entry name" value="Tetratricopeptide repeat domain"/>
    <property type="match status" value="2"/>
</dbReference>
<name>A0A951QCB0_9CYAN</name>
<dbReference type="PANTHER" id="PTHR44943:SF8">
    <property type="entry name" value="TPR REPEAT-CONTAINING PROTEIN MJ0263"/>
    <property type="match status" value="1"/>
</dbReference>
<gene>
    <name evidence="4" type="ORF">KME15_14235</name>
</gene>
<dbReference type="InterPro" id="IPR051685">
    <property type="entry name" value="Ycf3/AcsC/BcsC/TPR_MFPF"/>
</dbReference>